<feature type="transmembrane region" description="Helical" evidence="1">
    <location>
        <begin position="20"/>
        <end position="39"/>
    </location>
</feature>
<protein>
    <submittedName>
        <fullName evidence="2">Flp/Fap pilin component</fullName>
    </submittedName>
</protein>
<proteinExistence type="predicted"/>
<dbReference type="Proteomes" id="UP000317178">
    <property type="component" value="Chromosome"/>
</dbReference>
<keyword evidence="1" id="KW-0472">Membrane</keyword>
<evidence type="ECO:0000313" key="3">
    <source>
        <dbReference type="Proteomes" id="UP000317178"/>
    </source>
</evidence>
<keyword evidence="3" id="KW-1185">Reference proteome</keyword>
<dbReference type="RefSeq" id="WP_144996494.1">
    <property type="nucleotide sequence ID" value="NZ_CP036281.1"/>
</dbReference>
<dbReference type="AlphaFoldDB" id="A0A518CPY7"/>
<dbReference type="KEGG" id="plon:Pla110_30200"/>
<keyword evidence="1" id="KW-1133">Transmembrane helix</keyword>
<reference evidence="2 3" key="1">
    <citation type="submission" date="2019-02" db="EMBL/GenBank/DDBJ databases">
        <title>Deep-cultivation of Planctomycetes and their phenomic and genomic characterization uncovers novel biology.</title>
        <authorList>
            <person name="Wiegand S."/>
            <person name="Jogler M."/>
            <person name="Boedeker C."/>
            <person name="Pinto D."/>
            <person name="Vollmers J."/>
            <person name="Rivas-Marin E."/>
            <person name="Kohn T."/>
            <person name="Peeters S.H."/>
            <person name="Heuer A."/>
            <person name="Rast P."/>
            <person name="Oberbeckmann S."/>
            <person name="Bunk B."/>
            <person name="Jeske O."/>
            <person name="Meyerdierks A."/>
            <person name="Storesund J.E."/>
            <person name="Kallscheuer N."/>
            <person name="Luecker S."/>
            <person name="Lage O.M."/>
            <person name="Pohl T."/>
            <person name="Merkel B.J."/>
            <person name="Hornburger P."/>
            <person name="Mueller R.-W."/>
            <person name="Bruemmer F."/>
            <person name="Labrenz M."/>
            <person name="Spormann A.M."/>
            <person name="Op den Camp H."/>
            <person name="Overmann J."/>
            <person name="Amann R."/>
            <person name="Jetten M.S.M."/>
            <person name="Mascher T."/>
            <person name="Medema M.H."/>
            <person name="Devos D.P."/>
            <person name="Kaster A.-K."/>
            <person name="Ovreas L."/>
            <person name="Rohde M."/>
            <person name="Galperin M.Y."/>
            <person name="Jogler C."/>
        </authorList>
    </citation>
    <scope>NUCLEOTIDE SEQUENCE [LARGE SCALE GENOMIC DNA]</scope>
    <source>
        <strain evidence="2 3">Pla110</strain>
    </source>
</reference>
<dbReference type="InterPro" id="IPR007047">
    <property type="entry name" value="Flp_Fap"/>
</dbReference>
<sequence>MNALKKFLLEEDAATAVEYAVMVAMILLVCIVAIASFGAQTNTMYENIESELLAH</sequence>
<dbReference type="OrthoDB" id="286040at2"/>
<gene>
    <name evidence="2" type="ORF">Pla110_30200</name>
</gene>
<name>A0A518CPY7_9PLAN</name>
<keyword evidence="1" id="KW-0812">Transmembrane</keyword>
<evidence type="ECO:0000313" key="2">
    <source>
        <dbReference type="EMBL" id="QDU81279.1"/>
    </source>
</evidence>
<accession>A0A518CPY7</accession>
<evidence type="ECO:0000256" key="1">
    <source>
        <dbReference type="SAM" id="Phobius"/>
    </source>
</evidence>
<organism evidence="2 3">
    <name type="scientific">Polystyrenella longa</name>
    <dbReference type="NCBI Taxonomy" id="2528007"/>
    <lineage>
        <taxon>Bacteria</taxon>
        <taxon>Pseudomonadati</taxon>
        <taxon>Planctomycetota</taxon>
        <taxon>Planctomycetia</taxon>
        <taxon>Planctomycetales</taxon>
        <taxon>Planctomycetaceae</taxon>
        <taxon>Polystyrenella</taxon>
    </lineage>
</organism>
<dbReference type="EMBL" id="CP036281">
    <property type="protein sequence ID" value="QDU81279.1"/>
    <property type="molecule type" value="Genomic_DNA"/>
</dbReference>
<dbReference type="Pfam" id="PF04964">
    <property type="entry name" value="Flp_Fap"/>
    <property type="match status" value="1"/>
</dbReference>